<reference evidence="1 2" key="1">
    <citation type="submission" date="2018-01" db="EMBL/GenBank/DDBJ databases">
        <title>Comparison of the Chinese Bamboo Partridge and Red Junglefowl genome sequences highlights the importance of demography in genome evolution.</title>
        <authorList>
            <person name="Tiley G.P."/>
            <person name="Kimball R.T."/>
            <person name="Braun E.L."/>
            <person name="Burleigh J.G."/>
        </authorList>
    </citation>
    <scope>NUCLEOTIDE SEQUENCE [LARGE SCALE GENOMIC DNA]</scope>
    <source>
        <strain evidence="1">RTK389</strain>
        <tissue evidence="1">Blood</tissue>
    </source>
</reference>
<dbReference type="Proteomes" id="UP000237246">
    <property type="component" value="Unassembled WGS sequence"/>
</dbReference>
<organism evidence="1 2">
    <name type="scientific">Bambusicola thoracicus</name>
    <name type="common">Chinese bamboo-partridge</name>
    <name type="synonym">Perdix thoracica</name>
    <dbReference type="NCBI Taxonomy" id="9083"/>
    <lineage>
        <taxon>Eukaryota</taxon>
        <taxon>Metazoa</taxon>
        <taxon>Chordata</taxon>
        <taxon>Craniata</taxon>
        <taxon>Vertebrata</taxon>
        <taxon>Euteleostomi</taxon>
        <taxon>Archelosauria</taxon>
        <taxon>Archosauria</taxon>
        <taxon>Dinosauria</taxon>
        <taxon>Saurischia</taxon>
        <taxon>Theropoda</taxon>
        <taxon>Coelurosauria</taxon>
        <taxon>Aves</taxon>
        <taxon>Neognathae</taxon>
        <taxon>Galloanserae</taxon>
        <taxon>Galliformes</taxon>
        <taxon>Phasianidae</taxon>
        <taxon>Perdicinae</taxon>
        <taxon>Bambusicola</taxon>
    </lineage>
</organism>
<accession>A0A2P4S6E3</accession>
<dbReference type="EMBL" id="PPHD01096496">
    <property type="protein sequence ID" value="POI19679.1"/>
    <property type="molecule type" value="Genomic_DNA"/>
</dbReference>
<dbReference type="AlphaFoldDB" id="A0A2P4S6E3"/>
<proteinExistence type="predicted"/>
<protein>
    <submittedName>
        <fullName evidence="1">Uncharacterized protein</fullName>
    </submittedName>
</protein>
<sequence>MVRQKYPATTGGDSEK</sequence>
<evidence type="ECO:0000313" key="1">
    <source>
        <dbReference type="EMBL" id="POI19679.1"/>
    </source>
</evidence>
<evidence type="ECO:0000313" key="2">
    <source>
        <dbReference type="Proteomes" id="UP000237246"/>
    </source>
</evidence>
<gene>
    <name evidence="1" type="ORF">CIB84_016576</name>
</gene>
<comment type="caution">
    <text evidence="1">The sequence shown here is derived from an EMBL/GenBank/DDBJ whole genome shotgun (WGS) entry which is preliminary data.</text>
</comment>
<name>A0A2P4S6E3_BAMTH</name>
<keyword evidence="2" id="KW-1185">Reference proteome</keyword>